<dbReference type="EnsemblMetazoa" id="ADIR010195-RA">
    <property type="protein sequence ID" value="ADIR010195-PA"/>
    <property type="gene ID" value="ADIR010195"/>
</dbReference>
<dbReference type="VEuPathDB" id="VectorBase:ADIR010195"/>
<sequence>MAENIHSNIPDVPSSSASSLAKEISDMQNPMNQILQNQHTFAQQQEEMLTEQKLIWAEINLLQDILSPRPKCYSEM</sequence>
<accession>A0A182NRA5</accession>
<proteinExistence type="predicted"/>
<dbReference type="Proteomes" id="UP000075884">
    <property type="component" value="Unassembled WGS sequence"/>
</dbReference>
<evidence type="ECO:0000256" key="1">
    <source>
        <dbReference type="SAM" id="MobiDB-lite"/>
    </source>
</evidence>
<reference evidence="3" key="1">
    <citation type="submission" date="2013-03" db="EMBL/GenBank/DDBJ databases">
        <title>The Genome Sequence of Anopheles dirus WRAIR2.</title>
        <authorList>
            <consortium name="The Broad Institute Genomics Platform"/>
            <person name="Neafsey D.E."/>
            <person name="Walton C."/>
            <person name="Walker B."/>
            <person name="Young S.K."/>
            <person name="Zeng Q."/>
            <person name="Gargeya S."/>
            <person name="Fitzgerald M."/>
            <person name="Haas B."/>
            <person name="Abouelleil A."/>
            <person name="Allen A.W."/>
            <person name="Alvarado L."/>
            <person name="Arachchi H.M."/>
            <person name="Berlin A.M."/>
            <person name="Chapman S.B."/>
            <person name="Gainer-Dewar J."/>
            <person name="Goldberg J."/>
            <person name="Griggs A."/>
            <person name="Gujja S."/>
            <person name="Hansen M."/>
            <person name="Howarth C."/>
            <person name="Imamovic A."/>
            <person name="Ireland A."/>
            <person name="Larimer J."/>
            <person name="McCowan C."/>
            <person name="Murphy C."/>
            <person name="Pearson M."/>
            <person name="Poon T.W."/>
            <person name="Priest M."/>
            <person name="Roberts A."/>
            <person name="Saif S."/>
            <person name="Shea T."/>
            <person name="Sisk P."/>
            <person name="Sykes S."/>
            <person name="Wortman J."/>
            <person name="Nusbaum C."/>
            <person name="Birren B."/>
        </authorList>
    </citation>
    <scope>NUCLEOTIDE SEQUENCE [LARGE SCALE GENOMIC DNA]</scope>
    <source>
        <strain evidence="3">WRAIR2</strain>
    </source>
</reference>
<dbReference type="AlphaFoldDB" id="A0A182NRA5"/>
<evidence type="ECO:0000313" key="2">
    <source>
        <dbReference type="EnsemblMetazoa" id="ADIR010195-PA"/>
    </source>
</evidence>
<evidence type="ECO:0000313" key="3">
    <source>
        <dbReference type="Proteomes" id="UP000075884"/>
    </source>
</evidence>
<protein>
    <submittedName>
        <fullName evidence="2">Uncharacterized protein</fullName>
    </submittedName>
</protein>
<reference evidence="2" key="2">
    <citation type="submission" date="2020-05" db="UniProtKB">
        <authorList>
            <consortium name="EnsemblMetazoa"/>
        </authorList>
    </citation>
    <scope>IDENTIFICATION</scope>
    <source>
        <strain evidence="2">WRAIR2</strain>
    </source>
</reference>
<keyword evidence="3" id="KW-1185">Reference proteome</keyword>
<feature type="region of interest" description="Disordered" evidence="1">
    <location>
        <begin position="1"/>
        <end position="25"/>
    </location>
</feature>
<name>A0A182NRA5_9DIPT</name>
<organism evidence="2 3">
    <name type="scientific">Anopheles dirus</name>
    <dbReference type="NCBI Taxonomy" id="7168"/>
    <lineage>
        <taxon>Eukaryota</taxon>
        <taxon>Metazoa</taxon>
        <taxon>Ecdysozoa</taxon>
        <taxon>Arthropoda</taxon>
        <taxon>Hexapoda</taxon>
        <taxon>Insecta</taxon>
        <taxon>Pterygota</taxon>
        <taxon>Neoptera</taxon>
        <taxon>Endopterygota</taxon>
        <taxon>Diptera</taxon>
        <taxon>Nematocera</taxon>
        <taxon>Culicoidea</taxon>
        <taxon>Culicidae</taxon>
        <taxon>Anophelinae</taxon>
        <taxon>Anopheles</taxon>
    </lineage>
</organism>